<dbReference type="CDD" id="cd04301">
    <property type="entry name" value="NAT_SF"/>
    <property type="match status" value="1"/>
</dbReference>
<dbReference type="Gene3D" id="3.40.630.30">
    <property type="match status" value="1"/>
</dbReference>
<organism evidence="4 5">
    <name type="scientific">Neorhizobium phenanthreniclasticum</name>
    <dbReference type="NCBI Taxonomy" id="3157917"/>
    <lineage>
        <taxon>Bacteria</taxon>
        <taxon>Pseudomonadati</taxon>
        <taxon>Pseudomonadota</taxon>
        <taxon>Alphaproteobacteria</taxon>
        <taxon>Hyphomicrobiales</taxon>
        <taxon>Rhizobiaceae</taxon>
        <taxon>Rhizobium/Agrobacterium group</taxon>
        <taxon>Neorhizobium</taxon>
    </lineage>
</organism>
<reference evidence="4 5" key="1">
    <citation type="submission" date="2024-05" db="EMBL/GenBank/DDBJ databases">
        <title>Neorhizobium sp. Rsf11, a plant growth promoting and heavy metal resistant PAH-degrader.</title>
        <authorList>
            <person name="Golubev S.N."/>
            <person name="Muratova A.Y."/>
            <person name="Markelova M.I."/>
        </authorList>
    </citation>
    <scope>NUCLEOTIDE SEQUENCE [LARGE SCALE GENOMIC DNA]</scope>
    <source>
        <strain evidence="4 5">Rsf11</strain>
    </source>
</reference>
<feature type="domain" description="N-acetyltransferase" evidence="3">
    <location>
        <begin position="7"/>
        <end position="174"/>
    </location>
</feature>
<evidence type="ECO:0000256" key="1">
    <source>
        <dbReference type="ARBA" id="ARBA00022679"/>
    </source>
</evidence>
<protein>
    <submittedName>
        <fullName evidence="4">GNAT family N-acetyltransferase</fullName>
    </submittedName>
</protein>
<evidence type="ECO:0000313" key="5">
    <source>
        <dbReference type="Proteomes" id="UP001496627"/>
    </source>
</evidence>
<dbReference type="SUPFAM" id="SSF55729">
    <property type="entry name" value="Acyl-CoA N-acyltransferases (Nat)"/>
    <property type="match status" value="1"/>
</dbReference>
<dbReference type="PANTHER" id="PTHR43877">
    <property type="entry name" value="AMINOALKYLPHOSPHONATE N-ACETYLTRANSFERASE-RELATED-RELATED"/>
    <property type="match status" value="1"/>
</dbReference>
<dbReference type="EMBL" id="JBEAAL010000049">
    <property type="protein sequence ID" value="MEQ1409605.1"/>
    <property type="molecule type" value="Genomic_DNA"/>
</dbReference>
<gene>
    <name evidence="4" type="ORF">ABK249_32390</name>
</gene>
<keyword evidence="2" id="KW-0012">Acyltransferase</keyword>
<sequence length="218" mass="24197">MGKFSGRQIRIATEDDEGAVTKLLRQIWWANGQPEPEQAEPTDDYLRRIVNGCTIFLVEQDGQVVGMNAIRVLDATGHEGATFQKAAFIMAIGVDETKRRQGFGAALVDHMSHWAETEKIDMVSLNVAARNEAARAFYDRMGFDVWSLQMGRKKRSAIKTNYHPDFLRMDDIFLTQVAAIALVPPNGWVLAMLAAEPLRVAPVPAEATLWPALRATAS</sequence>
<dbReference type="InterPro" id="IPR050832">
    <property type="entry name" value="Bact_Acetyltransf"/>
</dbReference>
<dbReference type="Pfam" id="PF00583">
    <property type="entry name" value="Acetyltransf_1"/>
    <property type="match status" value="1"/>
</dbReference>
<keyword evidence="1" id="KW-0808">Transferase</keyword>
<dbReference type="PANTHER" id="PTHR43877:SF1">
    <property type="entry name" value="ACETYLTRANSFERASE"/>
    <property type="match status" value="1"/>
</dbReference>
<name>A0ABV0MCN0_9HYPH</name>
<evidence type="ECO:0000259" key="3">
    <source>
        <dbReference type="PROSITE" id="PS51186"/>
    </source>
</evidence>
<dbReference type="Proteomes" id="UP001496627">
    <property type="component" value="Unassembled WGS sequence"/>
</dbReference>
<dbReference type="InterPro" id="IPR016181">
    <property type="entry name" value="Acyl_CoA_acyltransferase"/>
</dbReference>
<dbReference type="RefSeq" id="WP_210058832.1">
    <property type="nucleotide sequence ID" value="NZ_JBEAAL010000049.1"/>
</dbReference>
<dbReference type="PROSITE" id="PS51186">
    <property type="entry name" value="GNAT"/>
    <property type="match status" value="1"/>
</dbReference>
<evidence type="ECO:0000313" key="4">
    <source>
        <dbReference type="EMBL" id="MEQ1409605.1"/>
    </source>
</evidence>
<accession>A0ABV0MCN0</accession>
<evidence type="ECO:0000256" key="2">
    <source>
        <dbReference type="ARBA" id="ARBA00023315"/>
    </source>
</evidence>
<dbReference type="InterPro" id="IPR000182">
    <property type="entry name" value="GNAT_dom"/>
</dbReference>
<proteinExistence type="predicted"/>
<comment type="caution">
    <text evidence="4">The sequence shown here is derived from an EMBL/GenBank/DDBJ whole genome shotgun (WGS) entry which is preliminary data.</text>
</comment>
<keyword evidence="5" id="KW-1185">Reference proteome</keyword>